<organism evidence="1 2">
    <name type="scientific">Fusarium langsethiae</name>
    <dbReference type="NCBI Taxonomy" id="179993"/>
    <lineage>
        <taxon>Eukaryota</taxon>
        <taxon>Fungi</taxon>
        <taxon>Dikarya</taxon>
        <taxon>Ascomycota</taxon>
        <taxon>Pezizomycotina</taxon>
        <taxon>Sordariomycetes</taxon>
        <taxon>Hypocreomycetidae</taxon>
        <taxon>Hypocreales</taxon>
        <taxon>Nectriaceae</taxon>
        <taxon>Fusarium</taxon>
    </lineage>
</organism>
<dbReference type="Proteomes" id="UP000037904">
    <property type="component" value="Unassembled WGS sequence"/>
</dbReference>
<reference evidence="1 2" key="1">
    <citation type="submission" date="2015-04" db="EMBL/GenBank/DDBJ databases">
        <title>The draft genome sequence of Fusarium langsethiae, a T-2/HT-2 mycotoxin producer.</title>
        <authorList>
            <person name="Lysoe E."/>
            <person name="Divon H.H."/>
            <person name="Terzi V."/>
            <person name="Orru L."/>
            <person name="Lamontanara A."/>
            <person name="Kolseth A.-K."/>
            <person name="Frandsen R.J."/>
            <person name="Nielsen K."/>
            <person name="Thrane U."/>
        </authorList>
    </citation>
    <scope>NUCLEOTIDE SEQUENCE [LARGE SCALE GENOMIC DNA]</scope>
    <source>
        <strain evidence="1 2">Fl201059</strain>
    </source>
</reference>
<protein>
    <submittedName>
        <fullName evidence="1">Uncharacterized protein</fullName>
    </submittedName>
</protein>
<accession>A0A0N0V610</accession>
<proteinExistence type="predicted"/>
<evidence type="ECO:0000313" key="1">
    <source>
        <dbReference type="EMBL" id="KPA39335.1"/>
    </source>
</evidence>
<gene>
    <name evidence="1" type="ORF">FLAG1_07792</name>
</gene>
<keyword evidence="2" id="KW-1185">Reference proteome</keyword>
<dbReference type="EMBL" id="JXCE01000201">
    <property type="protein sequence ID" value="KPA39335.1"/>
    <property type="molecule type" value="Genomic_DNA"/>
</dbReference>
<comment type="caution">
    <text evidence="1">The sequence shown here is derived from an EMBL/GenBank/DDBJ whole genome shotgun (WGS) entry which is preliminary data.</text>
</comment>
<name>A0A0N0V610_FUSLA</name>
<dbReference type="OrthoDB" id="5402033at2759"/>
<evidence type="ECO:0000313" key="2">
    <source>
        <dbReference type="Proteomes" id="UP000037904"/>
    </source>
</evidence>
<dbReference type="AlphaFoldDB" id="A0A0N0V610"/>
<sequence>MVRTKTRVRTLEERFPNGPPKIYLPPKHPRTYHNRIFTDHNGKQALMSWSDLSINCPLPPLPCWVFYIVHPHTPSDFDGCAFFQRLEDGQDYGLTAYFRYEFFFLPDATVEECHAHYVAEIKSRGTIWDQIAKVKTAIELKEQESGKMEPGGRPFQYSPSDLDGIGNGQLPGLVVPEVNDNEYTPYSNWFFIYADANPDCSGPEGLTREIYVVQFDPIPEDIDIDSGDTFNATEHPIFSERMKARGEDGWEGGLLGYMGLRKNSRWRLRATEATGDAMKLGWKSW</sequence>